<keyword evidence="4" id="KW-0812">Transmembrane</keyword>
<proteinExistence type="inferred from homology"/>
<dbReference type="Gene3D" id="3.90.1310.10">
    <property type="entry name" value="Penicillin-binding protein 2a (Domain 2)"/>
    <property type="match status" value="1"/>
</dbReference>
<dbReference type="GO" id="GO:0008658">
    <property type="term" value="F:penicillin binding"/>
    <property type="evidence" value="ECO:0007669"/>
    <property type="project" value="InterPro"/>
</dbReference>
<comment type="subcellular location">
    <subcellularLocation>
        <location evidence="1">Membrane</location>
    </subcellularLocation>
</comment>
<dbReference type="Pfam" id="PF00905">
    <property type="entry name" value="Transpeptidase"/>
    <property type="match status" value="1"/>
</dbReference>
<evidence type="ECO:0000256" key="3">
    <source>
        <dbReference type="ARBA" id="ARBA00023136"/>
    </source>
</evidence>
<keyword evidence="4" id="KW-1133">Transmembrane helix</keyword>
<dbReference type="InterPro" id="IPR001460">
    <property type="entry name" value="PCN-bd_Tpept"/>
</dbReference>
<evidence type="ECO:0000313" key="7">
    <source>
        <dbReference type="EMBL" id="RKD23949.1"/>
    </source>
</evidence>
<dbReference type="OrthoDB" id="2985542at2"/>
<dbReference type="Pfam" id="PF03717">
    <property type="entry name" value="PBP_dimer"/>
    <property type="match status" value="1"/>
</dbReference>
<dbReference type="EMBL" id="MCHY01000008">
    <property type="protein sequence ID" value="RKD23949.1"/>
    <property type="molecule type" value="Genomic_DNA"/>
</dbReference>
<organism evidence="7 8">
    <name type="scientific">Ammoniphilus oxalaticus</name>
    <dbReference type="NCBI Taxonomy" id="66863"/>
    <lineage>
        <taxon>Bacteria</taxon>
        <taxon>Bacillati</taxon>
        <taxon>Bacillota</taxon>
        <taxon>Bacilli</taxon>
        <taxon>Bacillales</taxon>
        <taxon>Paenibacillaceae</taxon>
        <taxon>Aneurinibacillus group</taxon>
        <taxon>Ammoniphilus</taxon>
    </lineage>
</organism>
<dbReference type="Proteomes" id="UP000284219">
    <property type="component" value="Unassembled WGS sequence"/>
</dbReference>
<sequence length="602" mass="67284">MSKPIKNAIKRRIVLILFSFVLLWGGLISRLFWIQVVDVKQFSKHRINLIEEAVSQRKQAIVLHTGRGDIKDRDGVSLTGSEVVGVAVFPLVRGYLEEQKVSELAKMLSMDPNTLLKFMEKVKEPTFLRDFPGKVIALSEAEVKRVEALKLPGVLALPITERYQTDGIANHLIGYISQNPDWIAKHYAAELKSGEMSRKSLVGASGLERSFDRFLQGVGPTTVSYFVDGKGNPLNGLKSRLIQQDNQFYPLSLITTIDRELQQKVEQWMEEQQIEQGAAVVLDAKTREVLAMTSLPAFHPSQIDLEQGNWVNHALKQTAPGSIFKTVLAGALLEEGLVTPEEKFHCEGEYGKYGFSCWKDGGHGQLTFSEAYAESCNIAFAEATSRLSPEKIEEYSKKMGLTQEVGWQQQPFYKMDSFKQFSGENRGQIFASGTDKNDEGVLIQTAIGQRDTQMTPLQAANMVATIVNGGQLESVRAVKEIRYKTGSLFHSFAAKQIEGERIDSYTAYQLQKMMERVVQEGTGQALLDAKWKLGGKTGTAQINEGKNNQWFIGYGPVEDPQYVVAVVAEREKKNASNKVIPIFKNIMDELAENREQKKEGSE</sequence>
<dbReference type="InterPro" id="IPR012338">
    <property type="entry name" value="Beta-lactam/transpept-like"/>
</dbReference>
<dbReference type="AlphaFoldDB" id="A0A419SJ27"/>
<dbReference type="SUPFAM" id="SSF56519">
    <property type="entry name" value="Penicillin binding protein dimerisation domain"/>
    <property type="match status" value="1"/>
</dbReference>
<dbReference type="InterPro" id="IPR036138">
    <property type="entry name" value="PBP_dimer_sf"/>
</dbReference>
<protein>
    <recommendedName>
        <fullName evidence="9">Penicillin-binding protein</fullName>
    </recommendedName>
</protein>
<keyword evidence="3 4" id="KW-0472">Membrane</keyword>
<dbReference type="RefSeq" id="WP_120189181.1">
    <property type="nucleotide sequence ID" value="NZ_MCHY01000008.1"/>
</dbReference>
<evidence type="ECO:0000259" key="5">
    <source>
        <dbReference type="Pfam" id="PF00905"/>
    </source>
</evidence>
<dbReference type="Gene3D" id="3.40.710.10">
    <property type="entry name" value="DD-peptidase/beta-lactamase superfamily"/>
    <property type="match status" value="1"/>
</dbReference>
<name>A0A419SJ27_9BACL</name>
<dbReference type="PANTHER" id="PTHR30627:SF24">
    <property type="entry name" value="PENICILLIN-BINDING PROTEIN 4B"/>
    <property type="match status" value="1"/>
</dbReference>
<evidence type="ECO:0000256" key="4">
    <source>
        <dbReference type="SAM" id="Phobius"/>
    </source>
</evidence>
<comment type="caution">
    <text evidence="7">The sequence shown here is derived from an EMBL/GenBank/DDBJ whole genome shotgun (WGS) entry which is preliminary data.</text>
</comment>
<evidence type="ECO:0000256" key="2">
    <source>
        <dbReference type="ARBA" id="ARBA00007171"/>
    </source>
</evidence>
<dbReference type="InterPro" id="IPR005311">
    <property type="entry name" value="PBP_dimer"/>
</dbReference>
<feature type="transmembrane region" description="Helical" evidence="4">
    <location>
        <begin position="12"/>
        <end position="33"/>
    </location>
</feature>
<dbReference type="PANTHER" id="PTHR30627">
    <property type="entry name" value="PEPTIDOGLYCAN D,D-TRANSPEPTIDASE"/>
    <property type="match status" value="1"/>
</dbReference>
<gene>
    <name evidence="7" type="ORF">BEP19_05870</name>
</gene>
<comment type="similarity">
    <text evidence="2">Belongs to the transpeptidase family.</text>
</comment>
<dbReference type="GO" id="GO:0071555">
    <property type="term" value="P:cell wall organization"/>
    <property type="evidence" value="ECO:0007669"/>
    <property type="project" value="TreeGrafter"/>
</dbReference>
<evidence type="ECO:0000256" key="1">
    <source>
        <dbReference type="ARBA" id="ARBA00004370"/>
    </source>
</evidence>
<dbReference type="InterPro" id="IPR050515">
    <property type="entry name" value="Beta-lactam/transpept"/>
</dbReference>
<evidence type="ECO:0008006" key="9">
    <source>
        <dbReference type="Google" id="ProtNLM"/>
    </source>
</evidence>
<feature type="domain" description="Penicillin-binding protein dimerisation" evidence="6">
    <location>
        <begin position="66"/>
        <end position="235"/>
    </location>
</feature>
<evidence type="ECO:0000313" key="8">
    <source>
        <dbReference type="Proteomes" id="UP000284219"/>
    </source>
</evidence>
<dbReference type="GO" id="GO:0071972">
    <property type="term" value="F:peptidoglycan L,D-transpeptidase activity"/>
    <property type="evidence" value="ECO:0007669"/>
    <property type="project" value="TreeGrafter"/>
</dbReference>
<dbReference type="GO" id="GO:0005886">
    <property type="term" value="C:plasma membrane"/>
    <property type="evidence" value="ECO:0007669"/>
    <property type="project" value="TreeGrafter"/>
</dbReference>
<accession>A0A419SJ27</accession>
<keyword evidence="8" id="KW-1185">Reference proteome</keyword>
<reference evidence="7 8" key="1">
    <citation type="submission" date="2016-08" db="EMBL/GenBank/DDBJ databases">
        <title>Novel Firmicute Genomes.</title>
        <authorList>
            <person name="Poppleton D.I."/>
            <person name="Gribaldo S."/>
        </authorList>
    </citation>
    <scope>NUCLEOTIDE SEQUENCE [LARGE SCALE GENOMIC DNA]</scope>
    <source>
        <strain evidence="7 8">RAOx-1</strain>
    </source>
</reference>
<feature type="domain" description="Penicillin-binding protein transpeptidase" evidence="5">
    <location>
        <begin position="277"/>
        <end position="588"/>
    </location>
</feature>
<dbReference type="SUPFAM" id="SSF56601">
    <property type="entry name" value="beta-lactamase/transpeptidase-like"/>
    <property type="match status" value="1"/>
</dbReference>
<evidence type="ECO:0000259" key="6">
    <source>
        <dbReference type="Pfam" id="PF03717"/>
    </source>
</evidence>